<reference evidence="12 13" key="1">
    <citation type="submission" date="2017-02" db="EMBL/GenBank/DDBJ databases">
        <title>Genomic diversity within the haloalkaliphilic genus Thioalkalivibrio.</title>
        <authorList>
            <person name="Ahn A.-C."/>
            <person name="Meier-Kolthoff J."/>
            <person name="Overmars L."/>
            <person name="Richter M."/>
            <person name="Woyke T."/>
            <person name="Sorokin D.Y."/>
            <person name="Muyzer G."/>
        </authorList>
    </citation>
    <scope>NUCLEOTIDE SEQUENCE [LARGE SCALE GENOMIC DNA]</scope>
    <source>
        <strain evidence="12 13">ALJD</strain>
    </source>
</reference>
<feature type="binding site" description="covalent" evidence="8">
    <location>
        <position position="128"/>
    </location>
    <ligand>
        <name>heme c</name>
        <dbReference type="ChEBI" id="CHEBI:61717"/>
        <label>2</label>
    </ligand>
</feature>
<feature type="binding site" description="axial binding residue" evidence="9">
    <location>
        <position position="39"/>
    </location>
    <ligand>
        <name>heme c</name>
        <dbReference type="ChEBI" id="CHEBI:61717"/>
        <label>1</label>
    </ligand>
    <ligandPart>
        <name>Fe</name>
        <dbReference type="ChEBI" id="CHEBI:18248"/>
    </ligandPart>
</feature>
<evidence type="ECO:0000256" key="4">
    <source>
        <dbReference type="ARBA" id="ARBA00022723"/>
    </source>
</evidence>
<evidence type="ECO:0000256" key="8">
    <source>
        <dbReference type="PIRSR" id="PIRSR000005-1"/>
    </source>
</evidence>
<name>A0A1V3NCH5_9GAMM</name>
<comment type="caution">
    <text evidence="12">The sequence shown here is derived from an EMBL/GenBank/DDBJ whole genome shotgun (WGS) entry which is preliminary data.</text>
</comment>
<evidence type="ECO:0000256" key="3">
    <source>
        <dbReference type="ARBA" id="ARBA00022617"/>
    </source>
</evidence>
<dbReference type="STRING" id="108003.B1C78_14880"/>
<keyword evidence="7 9" id="KW-0408">Iron</keyword>
<comment type="PTM">
    <text evidence="8">Binds 2 heme c groups covalently per subunit.</text>
</comment>
<evidence type="ECO:0000256" key="7">
    <source>
        <dbReference type="ARBA" id="ARBA00023004"/>
    </source>
</evidence>
<feature type="binding site" description="axial binding residue" evidence="9">
    <location>
        <position position="78"/>
    </location>
    <ligand>
        <name>heme c</name>
        <dbReference type="ChEBI" id="CHEBI:61717"/>
        <label>1</label>
    </ligand>
    <ligandPart>
        <name>Fe</name>
        <dbReference type="ChEBI" id="CHEBI:18248"/>
    </ligandPart>
</feature>
<sequence length="200" mass="22243">MKRSITLAAVLAAVLGSGSAWATQPPSAKMLSLNCASCHGYEGVSVGPATPSIAGMSEEYFIMTMLDYKDGRRPATVMDRIAAGYTEQEIEIMASYFASLQYRPAPQPFDEVKARRGAEVHEQSCSRCHSENATVAEDDSMILAGQWKPYLAFSIEDFNAHDRAQPRRMRRGMVELSDEDVEALLHFYASQQHHERFMGQ</sequence>
<keyword evidence="3 8" id="KW-0349">Heme</keyword>
<dbReference type="GO" id="GO:0042597">
    <property type="term" value="C:periplasmic space"/>
    <property type="evidence" value="ECO:0007669"/>
    <property type="project" value="UniProtKB-SubCell"/>
</dbReference>
<dbReference type="Gene3D" id="1.10.760.10">
    <property type="entry name" value="Cytochrome c-like domain"/>
    <property type="match status" value="2"/>
</dbReference>
<organism evidence="12 13">
    <name type="scientific">Thioalkalivibrio denitrificans</name>
    <dbReference type="NCBI Taxonomy" id="108003"/>
    <lineage>
        <taxon>Bacteria</taxon>
        <taxon>Pseudomonadati</taxon>
        <taxon>Pseudomonadota</taxon>
        <taxon>Gammaproteobacteria</taxon>
        <taxon>Chromatiales</taxon>
        <taxon>Ectothiorhodospiraceae</taxon>
        <taxon>Thioalkalivibrio</taxon>
    </lineage>
</organism>
<feature type="domain" description="Cytochrome c" evidence="11">
    <location>
        <begin position="22"/>
        <end position="101"/>
    </location>
</feature>
<feature type="signal peptide" evidence="10">
    <location>
        <begin position="1"/>
        <end position="22"/>
    </location>
</feature>
<dbReference type="OrthoDB" id="188778at2"/>
<evidence type="ECO:0000256" key="6">
    <source>
        <dbReference type="ARBA" id="ARBA00022982"/>
    </source>
</evidence>
<feature type="binding site" description="axial binding residue" evidence="9">
    <location>
        <position position="169"/>
    </location>
    <ligand>
        <name>heme c</name>
        <dbReference type="ChEBI" id="CHEBI:61717"/>
        <label>2</label>
    </ligand>
    <ligandPart>
        <name>Fe</name>
        <dbReference type="ChEBI" id="CHEBI:18248"/>
    </ligandPart>
</feature>
<dbReference type="GO" id="GO:0020037">
    <property type="term" value="F:heme binding"/>
    <property type="evidence" value="ECO:0007669"/>
    <property type="project" value="InterPro"/>
</dbReference>
<evidence type="ECO:0000313" key="13">
    <source>
        <dbReference type="Proteomes" id="UP000189462"/>
    </source>
</evidence>
<feature type="binding site" description="covalent" evidence="8">
    <location>
        <position position="38"/>
    </location>
    <ligand>
        <name>heme c</name>
        <dbReference type="ChEBI" id="CHEBI:61717"/>
        <label>1</label>
    </ligand>
</feature>
<protein>
    <submittedName>
        <fullName evidence="12">Cytochrome c subunit of flavocytochrome c sulfide dehydrogenase</fullName>
    </submittedName>
</protein>
<dbReference type="Proteomes" id="UP000189462">
    <property type="component" value="Unassembled WGS sequence"/>
</dbReference>
<dbReference type="InterPro" id="IPR036909">
    <property type="entry name" value="Cyt_c-like_dom_sf"/>
</dbReference>
<keyword evidence="2" id="KW-0813">Transport</keyword>
<feature type="chain" id="PRO_5011985237" evidence="10">
    <location>
        <begin position="23"/>
        <end position="200"/>
    </location>
</feature>
<dbReference type="EMBL" id="MVBK01000100">
    <property type="protein sequence ID" value="OOG22476.1"/>
    <property type="molecule type" value="Genomic_DNA"/>
</dbReference>
<dbReference type="GO" id="GO:0005506">
    <property type="term" value="F:iron ion binding"/>
    <property type="evidence" value="ECO:0007669"/>
    <property type="project" value="InterPro"/>
</dbReference>
<dbReference type="InterPro" id="IPR024167">
    <property type="entry name" value="Cytochrome_c4-like"/>
</dbReference>
<evidence type="ECO:0000256" key="10">
    <source>
        <dbReference type="SAM" id="SignalP"/>
    </source>
</evidence>
<dbReference type="PANTHER" id="PTHR33751:SF9">
    <property type="entry name" value="CYTOCHROME C4"/>
    <property type="match status" value="1"/>
</dbReference>
<feature type="binding site" description="covalent" evidence="8">
    <location>
        <position position="35"/>
    </location>
    <ligand>
        <name>heme c</name>
        <dbReference type="ChEBI" id="CHEBI:61717"/>
        <label>1</label>
    </ligand>
</feature>
<feature type="binding site" description="covalent" evidence="8">
    <location>
        <position position="125"/>
    </location>
    <ligand>
        <name>heme c</name>
        <dbReference type="ChEBI" id="CHEBI:61717"/>
        <label>2</label>
    </ligand>
</feature>
<evidence type="ECO:0000256" key="9">
    <source>
        <dbReference type="PIRSR" id="PIRSR000005-2"/>
    </source>
</evidence>
<keyword evidence="10" id="KW-0732">Signal</keyword>
<dbReference type="InterPro" id="IPR009056">
    <property type="entry name" value="Cyt_c-like_dom"/>
</dbReference>
<dbReference type="RefSeq" id="WP_077279943.1">
    <property type="nucleotide sequence ID" value="NZ_MVBK01000100.1"/>
</dbReference>
<gene>
    <name evidence="12" type="ORF">B1C78_14880</name>
</gene>
<evidence type="ECO:0000259" key="11">
    <source>
        <dbReference type="PROSITE" id="PS51007"/>
    </source>
</evidence>
<keyword evidence="5" id="KW-0574">Periplasm</keyword>
<evidence type="ECO:0000313" key="12">
    <source>
        <dbReference type="EMBL" id="OOG22476.1"/>
    </source>
</evidence>
<dbReference type="Pfam" id="PF13442">
    <property type="entry name" value="Cytochrome_CBB3"/>
    <property type="match status" value="1"/>
</dbReference>
<dbReference type="SUPFAM" id="SSF46626">
    <property type="entry name" value="Cytochrome c"/>
    <property type="match status" value="2"/>
</dbReference>
<keyword evidence="13" id="KW-1185">Reference proteome</keyword>
<dbReference type="PANTHER" id="PTHR33751">
    <property type="entry name" value="CBB3-TYPE CYTOCHROME C OXIDASE SUBUNIT FIXP"/>
    <property type="match status" value="1"/>
</dbReference>
<dbReference type="GO" id="GO:0009055">
    <property type="term" value="F:electron transfer activity"/>
    <property type="evidence" value="ECO:0007669"/>
    <property type="project" value="InterPro"/>
</dbReference>
<dbReference type="InterPro" id="IPR050597">
    <property type="entry name" value="Cytochrome_c_Oxidase_Subunit"/>
</dbReference>
<keyword evidence="4 9" id="KW-0479">Metal-binding</keyword>
<evidence type="ECO:0000256" key="2">
    <source>
        <dbReference type="ARBA" id="ARBA00022448"/>
    </source>
</evidence>
<proteinExistence type="predicted"/>
<evidence type="ECO:0000256" key="5">
    <source>
        <dbReference type="ARBA" id="ARBA00022764"/>
    </source>
</evidence>
<dbReference type="PROSITE" id="PS51007">
    <property type="entry name" value="CYTC"/>
    <property type="match status" value="2"/>
</dbReference>
<keyword evidence="6" id="KW-0249">Electron transport</keyword>
<dbReference type="PIRSF" id="PIRSF000005">
    <property type="entry name" value="Cytochrome_c4"/>
    <property type="match status" value="1"/>
</dbReference>
<comment type="subcellular location">
    <subcellularLocation>
        <location evidence="1">Periplasm</location>
    </subcellularLocation>
</comment>
<evidence type="ECO:0000256" key="1">
    <source>
        <dbReference type="ARBA" id="ARBA00004418"/>
    </source>
</evidence>
<accession>A0A1V3NCH5</accession>
<feature type="domain" description="Cytochrome c" evidence="11">
    <location>
        <begin position="112"/>
        <end position="192"/>
    </location>
</feature>
<feature type="binding site" description="axial binding residue" evidence="9">
    <location>
        <position position="129"/>
    </location>
    <ligand>
        <name>heme c</name>
        <dbReference type="ChEBI" id="CHEBI:61717"/>
        <label>2</label>
    </ligand>
    <ligandPart>
        <name>Fe</name>
        <dbReference type="ChEBI" id="CHEBI:18248"/>
    </ligandPart>
</feature>
<dbReference type="AlphaFoldDB" id="A0A1V3NCH5"/>